<keyword evidence="2" id="KW-1133">Transmembrane helix</keyword>
<dbReference type="EMBL" id="CP002353">
    <property type="protein sequence ID" value="ADV62012.1"/>
    <property type="molecule type" value="Genomic_DNA"/>
</dbReference>
<feature type="transmembrane region" description="Helical" evidence="2">
    <location>
        <begin position="20"/>
        <end position="41"/>
    </location>
</feature>
<keyword evidence="2" id="KW-0812">Transmembrane</keyword>
<sequence length="67" mass="7140">MFATFAYFGPETTLPLTSAFATVVGVIMVASRAILVALTGWRRRIPSPIDTPELESDKPVQTGGSTV</sequence>
<evidence type="ECO:0000313" key="4">
    <source>
        <dbReference type="Proteomes" id="UP000008631"/>
    </source>
</evidence>
<reference key="1">
    <citation type="submission" date="2010-11" db="EMBL/GenBank/DDBJ databases">
        <title>The complete sequence of chromosome of Isophaera pallida ATCC 43644.</title>
        <authorList>
            <consortium name="US DOE Joint Genome Institute (JGI-PGF)"/>
            <person name="Lucas S."/>
            <person name="Copeland A."/>
            <person name="Lapidus A."/>
            <person name="Bruce D."/>
            <person name="Goodwin L."/>
            <person name="Pitluck S."/>
            <person name="Kyrpides N."/>
            <person name="Mavromatis K."/>
            <person name="Pagani I."/>
            <person name="Ivanova N."/>
            <person name="Saunders E."/>
            <person name="Brettin T."/>
            <person name="Detter J.C."/>
            <person name="Han C."/>
            <person name="Tapia R."/>
            <person name="Land M."/>
            <person name="Hauser L."/>
            <person name="Markowitz V."/>
            <person name="Cheng J.-F."/>
            <person name="Hugenholtz P."/>
            <person name="Woyke T."/>
            <person name="Wu D."/>
            <person name="Eisen J.A."/>
        </authorList>
    </citation>
    <scope>NUCLEOTIDE SEQUENCE</scope>
    <source>
        <strain>ATCC 43644</strain>
    </source>
</reference>
<dbReference type="KEGG" id="ipa:Isop_1427"/>
<keyword evidence="2" id="KW-0472">Membrane</keyword>
<dbReference type="AlphaFoldDB" id="E8QY22"/>
<organism evidence="3 4">
    <name type="scientific">Isosphaera pallida (strain ATCC 43644 / DSM 9630 / IS1B)</name>
    <dbReference type="NCBI Taxonomy" id="575540"/>
    <lineage>
        <taxon>Bacteria</taxon>
        <taxon>Pseudomonadati</taxon>
        <taxon>Planctomycetota</taxon>
        <taxon>Planctomycetia</taxon>
        <taxon>Isosphaerales</taxon>
        <taxon>Isosphaeraceae</taxon>
        <taxon>Isosphaera</taxon>
    </lineage>
</organism>
<accession>E8QY22</accession>
<keyword evidence="4" id="KW-1185">Reference proteome</keyword>
<dbReference type="InParanoid" id="E8QY22"/>
<dbReference type="Proteomes" id="UP000008631">
    <property type="component" value="Chromosome"/>
</dbReference>
<protein>
    <submittedName>
        <fullName evidence="3">Uncharacterized protein</fullName>
    </submittedName>
</protein>
<name>E8QY22_ISOPI</name>
<feature type="region of interest" description="Disordered" evidence="1">
    <location>
        <begin position="46"/>
        <end position="67"/>
    </location>
</feature>
<gene>
    <name evidence="3" type="ordered locus">Isop_1427</name>
</gene>
<proteinExistence type="predicted"/>
<evidence type="ECO:0000256" key="1">
    <source>
        <dbReference type="SAM" id="MobiDB-lite"/>
    </source>
</evidence>
<reference evidence="3 4" key="2">
    <citation type="journal article" date="2011" name="Stand. Genomic Sci.">
        <title>Complete genome sequence of Isosphaera pallida type strain (IS1B).</title>
        <authorList>
            <consortium name="US DOE Joint Genome Institute (JGI-PGF)"/>
            <person name="Goker M."/>
            <person name="Cleland D."/>
            <person name="Saunders E."/>
            <person name="Lapidus A."/>
            <person name="Nolan M."/>
            <person name="Lucas S."/>
            <person name="Hammon N."/>
            <person name="Deshpande S."/>
            <person name="Cheng J.F."/>
            <person name="Tapia R."/>
            <person name="Han C."/>
            <person name="Goodwin L."/>
            <person name="Pitluck S."/>
            <person name="Liolios K."/>
            <person name="Pagani I."/>
            <person name="Ivanova N."/>
            <person name="Mavromatis K."/>
            <person name="Pati A."/>
            <person name="Chen A."/>
            <person name="Palaniappan K."/>
            <person name="Land M."/>
            <person name="Hauser L."/>
            <person name="Chang Y.J."/>
            <person name="Jeffries C.D."/>
            <person name="Detter J.C."/>
            <person name="Beck B."/>
            <person name="Woyke T."/>
            <person name="Bristow J."/>
            <person name="Eisen J.A."/>
            <person name="Markowitz V."/>
            <person name="Hugenholtz P."/>
            <person name="Kyrpides N.C."/>
            <person name="Klenk H.P."/>
        </authorList>
    </citation>
    <scope>NUCLEOTIDE SEQUENCE [LARGE SCALE GENOMIC DNA]</scope>
    <source>
        <strain evidence="4">ATCC 43644 / DSM 9630 / IS1B</strain>
    </source>
</reference>
<evidence type="ECO:0000313" key="3">
    <source>
        <dbReference type="EMBL" id="ADV62012.1"/>
    </source>
</evidence>
<dbReference type="HOGENOM" id="CLU_2806698_0_0_0"/>
<evidence type="ECO:0000256" key="2">
    <source>
        <dbReference type="SAM" id="Phobius"/>
    </source>
</evidence>